<dbReference type="PROSITE" id="PS51353">
    <property type="entry name" value="ARSC"/>
    <property type="match status" value="1"/>
</dbReference>
<proteinExistence type="inferred from homology"/>
<reference evidence="2" key="1">
    <citation type="journal article" date="2022" name="Front. Microbiol.">
        <title>Feed Insects as a Reservoir of Granadaene-Producing Lactococci.</title>
        <authorList>
            <person name="Neuzil-Bunesova V."/>
            <person name="Ramirez Garcia A."/>
            <person name="Modrackova N."/>
            <person name="Makovska M."/>
            <person name="Sabolova M."/>
            <person name="Sproer C."/>
            <person name="Bunk B."/>
            <person name="Blom J."/>
            <person name="Schwab C."/>
        </authorList>
    </citation>
    <scope>NUCLEOTIDE SEQUENCE</scope>
    <source>
        <strain evidence="2">I4/6O</strain>
    </source>
</reference>
<evidence type="ECO:0000313" key="2">
    <source>
        <dbReference type="EMBL" id="USJ19829.1"/>
    </source>
</evidence>
<evidence type="ECO:0000256" key="1">
    <source>
        <dbReference type="PROSITE-ProRule" id="PRU01282"/>
    </source>
</evidence>
<accession>A0A9Q8Y1H3</accession>
<sequence>MGQISREDIITVLASTDKGISDLVKHPSHGSEEDSSKIRLMESMSLNEAIDYLKVNPNLLRSPIIIEKEKVLIGYNPEQIRIFLPQAYRRKSLVENTRYPA</sequence>
<organism evidence="2 3">
    <name type="scientific">Lactococcus formosensis</name>
    <dbReference type="NCBI Taxonomy" id="1281486"/>
    <lineage>
        <taxon>Bacteria</taxon>
        <taxon>Bacillati</taxon>
        <taxon>Bacillota</taxon>
        <taxon>Bacilli</taxon>
        <taxon>Lactobacillales</taxon>
        <taxon>Streptococcaceae</taxon>
        <taxon>Lactococcus</taxon>
    </lineage>
</organism>
<dbReference type="Proteomes" id="UP001056730">
    <property type="component" value="Chromosome"/>
</dbReference>
<gene>
    <name evidence="2" type="ORF">LMK00_08325</name>
</gene>
<dbReference type="InterPro" id="IPR006660">
    <property type="entry name" value="Arsenate_reductase-like"/>
</dbReference>
<dbReference type="AlphaFoldDB" id="A0A9Q8Y1H3"/>
<dbReference type="KEGG" id="lfo:LMK00_08325"/>
<dbReference type="EMBL" id="CP086395">
    <property type="protein sequence ID" value="USJ19829.1"/>
    <property type="molecule type" value="Genomic_DNA"/>
</dbReference>
<dbReference type="Pfam" id="PF03960">
    <property type="entry name" value="ArsC"/>
    <property type="match status" value="1"/>
</dbReference>
<dbReference type="Gene3D" id="3.40.30.10">
    <property type="entry name" value="Glutaredoxin"/>
    <property type="match status" value="1"/>
</dbReference>
<dbReference type="SUPFAM" id="SSF52833">
    <property type="entry name" value="Thioredoxin-like"/>
    <property type="match status" value="1"/>
</dbReference>
<name>A0A9Q8Y1H3_9LACT</name>
<protein>
    <submittedName>
        <fullName evidence="2">ArsR family transcriptional regulator</fullName>
    </submittedName>
</protein>
<evidence type="ECO:0000313" key="3">
    <source>
        <dbReference type="Proteomes" id="UP001056730"/>
    </source>
</evidence>
<dbReference type="InterPro" id="IPR036249">
    <property type="entry name" value="Thioredoxin-like_sf"/>
</dbReference>
<comment type="similarity">
    <text evidence="1">Belongs to the ArsC family.</text>
</comment>